<name>V2UB96_9GAMM</name>
<dbReference type="PANTHER" id="PTHR38340:SF1">
    <property type="entry name" value="S-LAYER PROTEIN"/>
    <property type="match status" value="1"/>
</dbReference>
<evidence type="ECO:0000256" key="1">
    <source>
        <dbReference type="ARBA" id="ARBA00004613"/>
    </source>
</evidence>
<dbReference type="GO" id="GO:0005509">
    <property type="term" value="F:calcium ion binding"/>
    <property type="evidence" value="ECO:0007669"/>
    <property type="project" value="InterPro"/>
</dbReference>
<evidence type="ECO:0000256" key="4">
    <source>
        <dbReference type="ARBA" id="ARBA00022837"/>
    </source>
</evidence>
<dbReference type="Gene3D" id="2.150.10.10">
    <property type="entry name" value="Serralysin-like metalloprotease, C-terminal"/>
    <property type="match status" value="2"/>
</dbReference>
<organism evidence="6 7">
    <name type="scientific">Acinetobacter tjernbergiae DSM 14971 = CIP 107465</name>
    <dbReference type="NCBI Taxonomy" id="1120928"/>
    <lineage>
        <taxon>Bacteria</taxon>
        <taxon>Pseudomonadati</taxon>
        <taxon>Pseudomonadota</taxon>
        <taxon>Gammaproteobacteria</taxon>
        <taxon>Moraxellales</taxon>
        <taxon>Moraxellaceae</taxon>
        <taxon>Acinetobacter</taxon>
    </lineage>
</organism>
<dbReference type="SMART" id="SM00235">
    <property type="entry name" value="ZnMc"/>
    <property type="match status" value="1"/>
</dbReference>
<gene>
    <name evidence="6" type="ORF">F990_03544</name>
</gene>
<dbReference type="InterPro" id="IPR011049">
    <property type="entry name" value="Serralysin-like_metalloprot_C"/>
</dbReference>
<dbReference type="InterPro" id="IPR006026">
    <property type="entry name" value="Peptidase_Metallo"/>
</dbReference>
<dbReference type="InterPro" id="IPR050557">
    <property type="entry name" value="RTX_toxin/Mannuronan_C5-epim"/>
</dbReference>
<dbReference type="GO" id="GO:0005576">
    <property type="term" value="C:extracellular region"/>
    <property type="evidence" value="ECO:0007669"/>
    <property type="project" value="UniProtKB-SubCell"/>
</dbReference>
<comment type="similarity">
    <text evidence="2">Belongs to the peptidase M10B family.</text>
</comment>
<keyword evidence="7" id="KW-1185">Reference proteome</keyword>
<dbReference type="Proteomes" id="UP000017404">
    <property type="component" value="Unassembled WGS sequence"/>
</dbReference>
<reference evidence="6 7" key="1">
    <citation type="submission" date="2013-10" db="EMBL/GenBank/DDBJ databases">
        <title>The Genome Sequence of Acinetobacter tjernbergiae CIP107465.</title>
        <authorList>
            <consortium name="The Broad Institute Genomics Platform"/>
            <consortium name="The Broad Institute Genome Sequencing Center for Infectious Disease"/>
            <person name="Cerqueira G."/>
            <person name="Feldgarden M."/>
            <person name="Courvalin P."/>
            <person name="Grillot-Courvalin C."/>
            <person name="Clermont D."/>
            <person name="Rocha E."/>
            <person name="Yoon E.-J."/>
            <person name="Nemec A."/>
            <person name="Young S.K."/>
            <person name="Zeng Q."/>
            <person name="Gargeya S."/>
            <person name="Fitzgerald M."/>
            <person name="Abouelleil A."/>
            <person name="Alvarado L."/>
            <person name="Berlin A.M."/>
            <person name="Chapman S.B."/>
            <person name="Gainer-Dewar J."/>
            <person name="Goldberg J."/>
            <person name="Gnerre S."/>
            <person name="Griggs A."/>
            <person name="Gujja S."/>
            <person name="Hansen M."/>
            <person name="Howarth C."/>
            <person name="Imamovic A."/>
            <person name="Ireland A."/>
            <person name="Larimer J."/>
            <person name="McCowan C."/>
            <person name="Murphy C."/>
            <person name="Pearson M."/>
            <person name="Poon T.W."/>
            <person name="Priest M."/>
            <person name="Roberts A."/>
            <person name="Saif S."/>
            <person name="Shea T."/>
            <person name="Sykes S."/>
            <person name="Wortman J."/>
            <person name="Nusbaum C."/>
            <person name="Birren B."/>
        </authorList>
    </citation>
    <scope>NUCLEOTIDE SEQUENCE [LARGE SCALE GENOMIC DNA]</scope>
    <source>
        <strain evidence="6 7">CIP 107465</strain>
    </source>
</reference>
<dbReference type="EMBL" id="AYEV01000069">
    <property type="protein sequence ID" value="ESK51728.1"/>
    <property type="molecule type" value="Genomic_DNA"/>
</dbReference>
<dbReference type="InterPro" id="IPR001343">
    <property type="entry name" value="Hemolysn_Ca-bd"/>
</dbReference>
<evidence type="ECO:0000256" key="2">
    <source>
        <dbReference type="ARBA" id="ARBA00009490"/>
    </source>
</evidence>
<protein>
    <recommendedName>
        <fullName evidence="5">Peptidase metallopeptidase domain-containing protein</fullName>
    </recommendedName>
</protein>
<dbReference type="PATRIC" id="fig|1120928.5.peg.3584"/>
<evidence type="ECO:0000256" key="3">
    <source>
        <dbReference type="ARBA" id="ARBA00022525"/>
    </source>
</evidence>
<dbReference type="Gene3D" id="3.40.390.10">
    <property type="entry name" value="Collagenase (Catalytic Domain)"/>
    <property type="match status" value="1"/>
</dbReference>
<keyword evidence="4" id="KW-0106">Calcium</keyword>
<accession>V2UB96</accession>
<evidence type="ECO:0000313" key="6">
    <source>
        <dbReference type="EMBL" id="ESK51728.1"/>
    </source>
</evidence>
<feature type="non-terminal residue" evidence="6">
    <location>
        <position position="693"/>
    </location>
</feature>
<keyword evidence="3" id="KW-0964">Secreted</keyword>
<dbReference type="PANTHER" id="PTHR38340">
    <property type="entry name" value="S-LAYER PROTEIN"/>
    <property type="match status" value="1"/>
</dbReference>
<dbReference type="SUPFAM" id="SSF51120">
    <property type="entry name" value="beta-Roll"/>
    <property type="match status" value="2"/>
</dbReference>
<sequence length="693" mass="75731">MVFIGYENGVLRLRFDDFKSSEIKSIDYNSGKLNISNDGGYYYSLSFSNLSLAKMVFSDNITKNIKILNQDNLSFFSASGNDWSVGTSGNDTFYTNNNGERIFGGAGDDTYIVKQSGKDTIITDDSGINTLSFEDFKLQDIVVEGSVNGLEIKYINNEKLIIDGSVQNLKFYNNVNLTMDQFLLNKNVVFNGTNNSETISGFLSNDTIYGGLGDDTLNGNSGNDKLFGGVGSDILNGGAGDDKFFFSKGDGVDYINDFSGNNQIILTDIKSTEIYYSFDKGMLNINYGESDIIKIQNFLANNRDNFSIKFADGVVVTNANFDSEVGVQYWIRNLVGSTNSSIDFKYAFPTVIPSYLTNPNEISTWSALGDSAKNYILSRFDQLSGSTGLNFTETSNLSQQNVITVQRNVQSDSSGYAYFPTSSYIGSDIFFNIDYASDPLKNWQKYVFPHEVGHALGLMHSFDGFKANLFSATEESTKWTVMSYNIVDYTDGDYKPFDFAALQAMYGINQTSRSGNDTYQFDSTTGVLIWDGSGNDLIDASNSSLKAYINLNSGAWSYLGEKSQYISSVNQLAINLSTVIENAVGTDFNDTLIGNQFDNNLDGRNGDDTLIGGWGDDTLLGQAGNDKLIGGIGSDKLIGGFGNDVYYIDSLDTIIEKSGEGIDTVVAGFSYTLDVAGNLEDLTLSGSLNINGT</sequence>
<dbReference type="SUPFAM" id="SSF55486">
    <property type="entry name" value="Metalloproteases ('zincins'), catalytic domain"/>
    <property type="match status" value="1"/>
</dbReference>
<dbReference type="AlphaFoldDB" id="V2UB96"/>
<comment type="subcellular location">
    <subcellularLocation>
        <location evidence="1">Secreted</location>
    </subcellularLocation>
</comment>
<feature type="domain" description="Peptidase metallopeptidase" evidence="5">
    <location>
        <begin position="342"/>
        <end position="501"/>
    </location>
</feature>
<dbReference type="eggNOG" id="COG2931">
    <property type="taxonomic scope" value="Bacteria"/>
</dbReference>
<evidence type="ECO:0000259" key="5">
    <source>
        <dbReference type="SMART" id="SM00235"/>
    </source>
</evidence>
<dbReference type="GO" id="GO:0008270">
    <property type="term" value="F:zinc ion binding"/>
    <property type="evidence" value="ECO:0007669"/>
    <property type="project" value="InterPro"/>
</dbReference>
<comment type="caution">
    <text evidence="6">The sequence shown here is derived from an EMBL/GenBank/DDBJ whole genome shotgun (WGS) entry which is preliminary data.</text>
</comment>
<evidence type="ECO:0000313" key="7">
    <source>
        <dbReference type="Proteomes" id="UP000017404"/>
    </source>
</evidence>
<dbReference type="PROSITE" id="PS00330">
    <property type="entry name" value="HEMOLYSIN_CALCIUM"/>
    <property type="match status" value="4"/>
</dbReference>
<dbReference type="PRINTS" id="PR00313">
    <property type="entry name" value="CABNDNGRPT"/>
</dbReference>
<dbReference type="Pfam" id="PF00353">
    <property type="entry name" value="HemolysinCabind"/>
    <property type="match status" value="3"/>
</dbReference>
<dbReference type="InterPro" id="IPR024079">
    <property type="entry name" value="MetalloPept_cat_dom_sf"/>
</dbReference>
<dbReference type="InterPro" id="IPR018511">
    <property type="entry name" value="Hemolysin-typ_Ca-bd_CS"/>
</dbReference>
<dbReference type="GO" id="GO:0006508">
    <property type="term" value="P:proteolysis"/>
    <property type="evidence" value="ECO:0007669"/>
    <property type="project" value="InterPro"/>
</dbReference>
<proteinExistence type="inferred from homology"/>
<dbReference type="GO" id="GO:0008237">
    <property type="term" value="F:metallopeptidase activity"/>
    <property type="evidence" value="ECO:0007669"/>
    <property type="project" value="InterPro"/>
</dbReference>